<dbReference type="PROSITE" id="PS00198">
    <property type="entry name" value="4FE4S_FER_1"/>
    <property type="match status" value="2"/>
</dbReference>
<dbReference type="Pfam" id="PF03460">
    <property type="entry name" value="NIR_SIR_ferr"/>
    <property type="match status" value="1"/>
</dbReference>
<dbReference type="Proteomes" id="UP000186879">
    <property type="component" value="Chromosome"/>
</dbReference>
<reference evidence="10 12" key="2">
    <citation type="submission" date="2016-10" db="EMBL/GenBank/DDBJ databases">
        <authorList>
            <person name="de Groot N.N."/>
        </authorList>
    </citation>
    <scope>NUCLEOTIDE SEQUENCE [LARGE SCALE GENOMIC DNA]</scope>
    <source>
        <strain evidence="10 12">Z-7982</strain>
    </source>
</reference>
<dbReference type="RefSeq" id="WP_072560767.1">
    <property type="nucleotide sequence ID" value="NZ_CP017921.1"/>
</dbReference>
<gene>
    <name evidence="8" type="ORF">BHR79_02140</name>
    <name evidence="9" type="ORF">EFE40_00645</name>
    <name evidence="10" type="ORF">SAMN04515625_0253</name>
</gene>
<dbReference type="GO" id="GO:0052592">
    <property type="term" value="F:oxidoreductase activity, acting on CH or CH2 groups, with an iron-sulfur protein as acceptor"/>
    <property type="evidence" value="ECO:0007669"/>
    <property type="project" value="TreeGrafter"/>
</dbReference>
<dbReference type="EMBL" id="CP017921">
    <property type="protein sequence ID" value="APH38404.1"/>
    <property type="molecule type" value="Genomic_DNA"/>
</dbReference>
<keyword evidence="3" id="KW-0479">Metal-binding</keyword>
<keyword evidence="11" id="KW-1185">Reference proteome</keyword>
<reference evidence="8 11" key="1">
    <citation type="submission" date="2016-10" db="EMBL/GenBank/DDBJ databases">
        <title>Methanohalophilus halophilus.</title>
        <authorList>
            <person name="L'haridon S."/>
        </authorList>
    </citation>
    <scope>NUCLEOTIDE SEQUENCE [LARGE SCALE GENOMIC DNA]</scope>
    <source>
        <strain evidence="8 11">Z-7982</strain>
    </source>
</reference>
<dbReference type="EMBL" id="RJJG01000001">
    <property type="protein sequence ID" value="RNI10725.1"/>
    <property type="molecule type" value="Genomic_DNA"/>
</dbReference>
<evidence type="ECO:0000256" key="4">
    <source>
        <dbReference type="ARBA" id="ARBA00023002"/>
    </source>
</evidence>
<evidence type="ECO:0000256" key="2">
    <source>
        <dbReference type="ARBA" id="ARBA00022617"/>
    </source>
</evidence>
<dbReference type="GeneID" id="30582520"/>
<dbReference type="InterPro" id="IPR045220">
    <property type="entry name" value="FRHB/FDHB/HCAR-like"/>
</dbReference>
<dbReference type="Pfam" id="PF04432">
    <property type="entry name" value="FrhB_FdhB_C"/>
    <property type="match status" value="1"/>
</dbReference>
<dbReference type="InterPro" id="IPR006066">
    <property type="entry name" value="NO2/SO3_Rdtase_FeS/sirohaem_BS"/>
</dbReference>
<dbReference type="EMBL" id="FNMU01000001">
    <property type="protein sequence ID" value="SDW06011.1"/>
    <property type="molecule type" value="Genomic_DNA"/>
</dbReference>
<evidence type="ECO:0000313" key="9">
    <source>
        <dbReference type="EMBL" id="RNI10725.1"/>
    </source>
</evidence>
<evidence type="ECO:0000313" key="8">
    <source>
        <dbReference type="EMBL" id="APH38404.1"/>
    </source>
</evidence>
<evidence type="ECO:0000256" key="3">
    <source>
        <dbReference type="ARBA" id="ARBA00022723"/>
    </source>
</evidence>
<dbReference type="Gene3D" id="3.30.413.10">
    <property type="entry name" value="Sulfite Reductase Hemoprotein, domain 1"/>
    <property type="match status" value="1"/>
</dbReference>
<dbReference type="KEGG" id="mhaz:BHR79_02140"/>
<evidence type="ECO:0000313" key="12">
    <source>
        <dbReference type="Proteomes" id="UP000198669"/>
    </source>
</evidence>
<dbReference type="SUPFAM" id="SSF54862">
    <property type="entry name" value="4Fe-4S ferredoxins"/>
    <property type="match status" value="2"/>
</dbReference>
<accession>A0A1L3Q0K7</accession>
<dbReference type="SUPFAM" id="SSF55124">
    <property type="entry name" value="Nitrite/Sulfite reductase N-terminal domain-like"/>
    <property type="match status" value="1"/>
</dbReference>
<reference evidence="9 13" key="3">
    <citation type="submission" date="2018-10" db="EMBL/GenBank/DDBJ databases">
        <title>Cultivation of a novel Methanohalophilus strain from Kebrit Deep of the Red Sea and a genomic comparison of members of the genus Methanohalophilus.</title>
        <authorList>
            <person name="Guan Y."/>
            <person name="Ngugi D.K."/>
            <person name="Stingl U."/>
        </authorList>
    </citation>
    <scope>NUCLEOTIDE SEQUENCE [LARGE SCALE GENOMIC DNA]</scope>
    <source>
        <strain evidence="9 13">DSM 3094</strain>
    </source>
</reference>
<dbReference type="Pfam" id="PF04422">
    <property type="entry name" value="FrhB_FdhB_N"/>
    <property type="match status" value="1"/>
</dbReference>
<dbReference type="PROSITE" id="PS51379">
    <property type="entry name" value="4FE4S_FER_2"/>
    <property type="match status" value="3"/>
</dbReference>
<dbReference type="GO" id="GO:0051539">
    <property type="term" value="F:4 iron, 4 sulfur cluster binding"/>
    <property type="evidence" value="ECO:0007669"/>
    <property type="project" value="UniProtKB-KW"/>
</dbReference>
<dbReference type="OrthoDB" id="15347at2157"/>
<feature type="domain" description="4Fe-4S ferredoxin-type" evidence="7">
    <location>
        <begin position="539"/>
        <end position="567"/>
    </location>
</feature>
<dbReference type="InterPro" id="IPR017896">
    <property type="entry name" value="4Fe4S_Fe-S-bd"/>
</dbReference>
<evidence type="ECO:0000256" key="6">
    <source>
        <dbReference type="ARBA" id="ARBA00023014"/>
    </source>
</evidence>
<dbReference type="PRINTS" id="PR00397">
    <property type="entry name" value="SIROHAEM"/>
</dbReference>
<dbReference type="AlphaFoldDB" id="A0A1L3Q0K7"/>
<keyword evidence="4" id="KW-0560">Oxidoreductase</keyword>
<dbReference type="InterPro" id="IPR007516">
    <property type="entry name" value="Co_F420_Hydgase/DH_bsu_N"/>
</dbReference>
<dbReference type="InterPro" id="IPR006067">
    <property type="entry name" value="NO2/SO3_Rdtase_4Fe4S_dom"/>
</dbReference>
<keyword evidence="1" id="KW-0004">4Fe-4S</keyword>
<feature type="domain" description="4Fe-4S ferredoxin-type" evidence="7">
    <location>
        <begin position="9"/>
        <end position="38"/>
    </location>
</feature>
<sequence>MLEKKWFLKDAIVDTGMCTLCGACAAVCPYDLIRFDENGPYLKDECYRNGEGACKDVCQRVMTDASRIALNTFNFKAKPPSLLGQYEKIVSARATNETLAEKGQDGGAVSSLIAYCMNKGLIDGAITTAGFAKPAANIIGKGEDITTSQGAKYSTVPLLSTLRNEKDNFNKVALVGTPCQTYGVRRMQYFNGLNVHPVEIGMDGEFANNPTIEYTIGLFCMENFNYHKLSDFLENQGIKLNDIKKYSIQLDEMIITTDNKNIEISLKDLQDCVWDGCKICRDAVSKVADISAGSSGSSKGWTTLIARNAKGLKLLNDANEAGYIEISNEVDIEMTKELAEFKMRKFRHELDKRLNSEKKVSCYWVRDYPGVRPEVNGTNFVKIKTDSGITTHEYLGKVAELAKKYGDGTLEMTTRKSIEIQGVPGRNIDDLMAEIYDKGLKTIGMGYATACPGMDYCPEGLVSTKEIANKLTMHFAQKLTPHKMKVGVAGCPNSCVRVRDHDIGIMGQLRPVIDEIKCTGCGRCTELCKFNAISIKGRKAVINRDLCGNCGWCVRGCPHEAALEDKRGYSLWIGGNGARRPTEGVLIKSFCDEEEIIETINDIARAFIKYRTNPGKERLGNIMDKIGQGTFIKEILKN</sequence>
<proteinExistence type="predicted"/>
<dbReference type="Pfam" id="PF00037">
    <property type="entry name" value="Fer4"/>
    <property type="match status" value="3"/>
</dbReference>
<dbReference type="Proteomes" id="UP000267921">
    <property type="component" value="Unassembled WGS sequence"/>
</dbReference>
<protein>
    <submittedName>
        <fullName evidence="10">Coenzyme F420 hydrogenase subunit beta</fullName>
    </submittedName>
    <submittedName>
        <fullName evidence="8">Nitrite reductase</fullName>
    </submittedName>
</protein>
<dbReference type="InterPro" id="IPR036136">
    <property type="entry name" value="Nit/Sulf_reduc_fer-like_dom_sf"/>
</dbReference>
<dbReference type="GO" id="GO:0020037">
    <property type="term" value="F:heme binding"/>
    <property type="evidence" value="ECO:0007669"/>
    <property type="project" value="InterPro"/>
</dbReference>
<dbReference type="InterPro" id="IPR045854">
    <property type="entry name" value="NO2/SO3_Rdtase_4Fe4S_sf"/>
</dbReference>
<dbReference type="InterPro" id="IPR017900">
    <property type="entry name" value="4Fe4S_Fe_S_CS"/>
</dbReference>
<evidence type="ECO:0000313" key="10">
    <source>
        <dbReference type="EMBL" id="SDW06011.1"/>
    </source>
</evidence>
<dbReference type="Proteomes" id="UP000198669">
    <property type="component" value="Unassembled WGS sequence"/>
</dbReference>
<keyword evidence="6" id="KW-0411">Iron-sulfur</keyword>
<dbReference type="GO" id="GO:0046872">
    <property type="term" value="F:metal ion binding"/>
    <property type="evidence" value="ECO:0007669"/>
    <property type="project" value="UniProtKB-KW"/>
</dbReference>
<dbReference type="PANTHER" id="PTHR31332:SF0">
    <property type="entry name" value="7-HYDROXYMETHYL CHLOROPHYLL A REDUCTASE, CHLOROPLASTIC"/>
    <property type="match status" value="1"/>
</dbReference>
<keyword evidence="2" id="KW-0349">Heme</keyword>
<dbReference type="Pfam" id="PF01077">
    <property type="entry name" value="NIR_SIR"/>
    <property type="match status" value="1"/>
</dbReference>
<dbReference type="PANTHER" id="PTHR31332">
    <property type="entry name" value="7-HYDROXYMETHYL CHLOROPHYLL A REDUCTASE, CHLOROPLASTIC"/>
    <property type="match status" value="1"/>
</dbReference>
<dbReference type="InterPro" id="IPR005117">
    <property type="entry name" value="NiRdtase/SiRdtase_haem-b_fer"/>
</dbReference>
<dbReference type="STRING" id="2177.BHR79_02140"/>
<evidence type="ECO:0000313" key="13">
    <source>
        <dbReference type="Proteomes" id="UP000267921"/>
    </source>
</evidence>
<organism evidence="8 11">
    <name type="scientific">Methanohalophilus halophilus</name>
    <dbReference type="NCBI Taxonomy" id="2177"/>
    <lineage>
        <taxon>Archaea</taxon>
        <taxon>Methanobacteriati</taxon>
        <taxon>Methanobacteriota</taxon>
        <taxon>Stenosarchaea group</taxon>
        <taxon>Methanomicrobia</taxon>
        <taxon>Methanosarcinales</taxon>
        <taxon>Methanosarcinaceae</taxon>
        <taxon>Methanohalophilus</taxon>
    </lineage>
</organism>
<evidence type="ECO:0000313" key="11">
    <source>
        <dbReference type="Proteomes" id="UP000186879"/>
    </source>
</evidence>
<name>A0A1L3Q0K7_9EURY</name>
<evidence type="ECO:0000256" key="5">
    <source>
        <dbReference type="ARBA" id="ARBA00023004"/>
    </source>
</evidence>
<dbReference type="Gene3D" id="3.90.480.10">
    <property type="entry name" value="Sulfite Reductase Hemoprotein,Domain 2"/>
    <property type="match status" value="1"/>
</dbReference>
<dbReference type="InterPro" id="IPR007525">
    <property type="entry name" value="FrhB_FdhB_C"/>
</dbReference>
<feature type="domain" description="4Fe-4S ferredoxin-type" evidence="7">
    <location>
        <begin position="509"/>
        <end position="538"/>
    </location>
</feature>
<dbReference type="Gene3D" id="3.30.70.20">
    <property type="match status" value="2"/>
</dbReference>
<evidence type="ECO:0000259" key="7">
    <source>
        <dbReference type="PROSITE" id="PS51379"/>
    </source>
</evidence>
<dbReference type="SUPFAM" id="SSF56014">
    <property type="entry name" value="Nitrite and sulphite reductase 4Fe-4S domain-like"/>
    <property type="match status" value="1"/>
</dbReference>
<keyword evidence="5" id="KW-0408">Iron</keyword>
<evidence type="ECO:0000256" key="1">
    <source>
        <dbReference type="ARBA" id="ARBA00022485"/>
    </source>
</evidence>